<dbReference type="STRING" id="1434700.SAMN06296427_101539"/>
<organism evidence="1 2">
    <name type="scientific">Moheibacter sediminis</name>
    <dbReference type="NCBI Taxonomy" id="1434700"/>
    <lineage>
        <taxon>Bacteria</taxon>
        <taxon>Pseudomonadati</taxon>
        <taxon>Bacteroidota</taxon>
        <taxon>Flavobacteriia</taxon>
        <taxon>Flavobacteriales</taxon>
        <taxon>Weeksellaceae</taxon>
        <taxon>Moheibacter</taxon>
    </lineage>
</organism>
<sequence>MHFVNPEETFDLVIHRVGNKSTDEGTHLSKTLTFYPSEMSETLYGFFTKPFKTDEYFKFAENDGLEANTVYAAVKSIFEEPSQLLHNSVHLANHLYNVSFNPKVRGGDLFVVYFPDAIVEGEHAKAVGIFKSETKERILKATPTESSYDVNIEEGILLSKIDKACMIFNVEEDEGFVVANYDNSKGDEIGIWTDDFLGLMKREDEYFDTENTLNLCKSYVLDKLPEDFEVKKVDQVDLLNKSVNFFKENEEFKLADFAEKVLVQDELKQSFEDYKKHYEDLYEVELNDQFEISKNAVKKQARFFKSIIKLDKNFHIYVHGDRQKIEQGTDDEGKKFYKLYYEAEN</sequence>
<proteinExistence type="predicted"/>
<dbReference type="Proteomes" id="UP000192393">
    <property type="component" value="Unassembled WGS sequence"/>
</dbReference>
<dbReference type="Pfam" id="PF04245">
    <property type="entry name" value="NA37"/>
    <property type="match status" value="1"/>
</dbReference>
<dbReference type="GO" id="GO:0009295">
    <property type="term" value="C:nucleoid"/>
    <property type="evidence" value="ECO:0007669"/>
    <property type="project" value="InterPro"/>
</dbReference>
<name>A0A1W1YLY5_9FLAO</name>
<dbReference type="AlphaFoldDB" id="A0A1W1YLY5"/>
<keyword evidence="2" id="KW-1185">Reference proteome</keyword>
<evidence type="ECO:0000313" key="2">
    <source>
        <dbReference type="Proteomes" id="UP000192393"/>
    </source>
</evidence>
<dbReference type="EMBL" id="FWXS01000001">
    <property type="protein sequence ID" value="SMC37142.1"/>
    <property type="molecule type" value="Genomic_DNA"/>
</dbReference>
<dbReference type="InterPro" id="IPR007358">
    <property type="entry name" value="Nucleoid_associated_NdpA"/>
</dbReference>
<evidence type="ECO:0008006" key="3">
    <source>
        <dbReference type="Google" id="ProtNLM"/>
    </source>
</evidence>
<accession>A0A1W1YLY5</accession>
<dbReference type="RefSeq" id="WP_084015869.1">
    <property type="nucleotide sequence ID" value="NZ_FWXS01000001.1"/>
</dbReference>
<evidence type="ECO:0000313" key="1">
    <source>
        <dbReference type="EMBL" id="SMC37142.1"/>
    </source>
</evidence>
<protein>
    <recommendedName>
        <fullName evidence="3">Nucleoid associated protein NdpA</fullName>
    </recommendedName>
</protein>
<reference evidence="2" key="1">
    <citation type="submission" date="2017-04" db="EMBL/GenBank/DDBJ databases">
        <authorList>
            <person name="Varghese N."/>
            <person name="Submissions S."/>
        </authorList>
    </citation>
    <scope>NUCLEOTIDE SEQUENCE [LARGE SCALE GENOMIC DNA]</scope>
    <source>
        <strain evidence="2">CGMCC 1.12708</strain>
    </source>
</reference>
<dbReference type="OrthoDB" id="9153118at2"/>
<gene>
    <name evidence="1" type="ORF">SAMN06296427_101539</name>
</gene>